<feature type="transmembrane region" description="Helical" evidence="21">
    <location>
        <begin position="592"/>
        <end position="610"/>
    </location>
</feature>
<evidence type="ECO:0000256" key="3">
    <source>
        <dbReference type="ARBA" id="ARBA00022448"/>
    </source>
</evidence>
<feature type="region of interest" description="Disordered" evidence="20">
    <location>
        <begin position="1537"/>
        <end position="1573"/>
    </location>
</feature>
<evidence type="ECO:0000256" key="17">
    <source>
        <dbReference type="ARBA" id="ARBA00046331"/>
    </source>
</evidence>
<evidence type="ECO:0000256" key="15">
    <source>
        <dbReference type="ARBA" id="ARBA00023214"/>
    </source>
</evidence>
<feature type="transmembrane region" description="Helical" evidence="21">
    <location>
        <begin position="704"/>
        <end position="728"/>
    </location>
</feature>
<feature type="DNA-binding region" description="HMG box" evidence="19">
    <location>
        <begin position="1454"/>
        <end position="1522"/>
    </location>
</feature>
<dbReference type="GO" id="GO:0007268">
    <property type="term" value="P:chemical synaptic transmission"/>
    <property type="evidence" value="ECO:0007669"/>
    <property type="project" value="TreeGrafter"/>
</dbReference>
<feature type="transmembrane region" description="Helical" evidence="21">
    <location>
        <begin position="322"/>
        <end position="343"/>
    </location>
</feature>
<dbReference type="PANTHER" id="PTHR11827:SF66">
    <property type="entry name" value="SOLUTE CARRIER FAMILY 12 MEMBER 6"/>
    <property type="match status" value="1"/>
</dbReference>
<comment type="subcellular location">
    <subcellularLocation>
        <location evidence="2">Cell membrane</location>
        <topology evidence="2">Multi-pass membrane protein</topology>
    </subcellularLocation>
    <subcellularLocation>
        <location evidence="1">Nucleus</location>
    </subcellularLocation>
</comment>
<keyword evidence="9" id="KW-0630">Potassium</keyword>
<keyword evidence="3" id="KW-0813">Transport</keyword>
<dbReference type="GO" id="GO:0045202">
    <property type="term" value="C:synapse"/>
    <property type="evidence" value="ECO:0007669"/>
    <property type="project" value="GOC"/>
</dbReference>
<dbReference type="GO" id="GO:0005886">
    <property type="term" value="C:plasma membrane"/>
    <property type="evidence" value="ECO:0007669"/>
    <property type="project" value="UniProtKB-SubCell"/>
</dbReference>
<evidence type="ECO:0000313" key="23">
    <source>
        <dbReference type="EMBL" id="KAK1792680.1"/>
    </source>
</evidence>
<comment type="caution">
    <text evidence="23">The sequence shown here is derived from an EMBL/GenBank/DDBJ whole genome shotgun (WGS) entry which is preliminary data.</text>
</comment>
<dbReference type="FunFam" id="1.20.1740.10:FF:000049">
    <property type="entry name" value="Solute carrier family 12 (potassium/chloride transporter), member 4"/>
    <property type="match status" value="1"/>
</dbReference>
<feature type="transmembrane region" description="Helical" evidence="21">
    <location>
        <begin position="161"/>
        <end position="182"/>
    </location>
</feature>
<dbReference type="SMART" id="SM00398">
    <property type="entry name" value="HMG"/>
    <property type="match status" value="1"/>
</dbReference>
<evidence type="ECO:0000256" key="13">
    <source>
        <dbReference type="ARBA" id="ARBA00023136"/>
    </source>
</evidence>
<comment type="similarity">
    <text evidence="17">Belongs to the SLC12A transporter family. K/Cl co-transporter subfamily.</text>
</comment>
<feature type="transmembrane region" description="Helical" evidence="21">
    <location>
        <begin position="481"/>
        <end position="501"/>
    </location>
</feature>
<keyword evidence="15" id="KW-0868">Chloride</keyword>
<dbReference type="GO" id="GO:0055075">
    <property type="term" value="P:potassium ion homeostasis"/>
    <property type="evidence" value="ECO:0007669"/>
    <property type="project" value="TreeGrafter"/>
</dbReference>
<evidence type="ECO:0000256" key="10">
    <source>
        <dbReference type="ARBA" id="ARBA00022989"/>
    </source>
</evidence>
<keyword evidence="14" id="KW-0325">Glycoprotein</keyword>
<feature type="region of interest" description="Disordered" evidence="20">
    <location>
        <begin position="1413"/>
        <end position="1455"/>
    </location>
</feature>
<evidence type="ECO:0000259" key="22">
    <source>
        <dbReference type="PROSITE" id="PS50118"/>
    </source>
</evidence>
<dbReference type="InterPro" id="IPR018491">
    <property type="entry name" value="SLC12_C"/>
</dbReference>
<dbReference type="Pfam" id="PF00324">
    <property type="entry name" value="AA_permease"/>
    <property type="match status" value="2"/>
</dbReference>
<evidence type="ECO:0000256" key="21">
    <source>
        <dbReference type="SAM" id="Phobius"/>
    </source>
</evidence>
<dbReference type="PANTHER" id="PTHR11827">
    <property type="entry name" value="SOLUTE CARRIER FAMILY 12, CATION COTRANSPORTERS"/>
    <property type="match status" value="1"/>
</dbReference>
<dbReference type="GO" id="GO:0003677">
    <property type="term" value="F:DNA binding"/>
    <property type="evidence" value="ECO:0007669"/>
    <property type="project" value="UniProtKB-UniRule"/>
</dbReference>
<evidence type="ECO:0000256" key="11">
    <source>
        <dbReference type="ARBA" id="ARBA00023065"/>
    </source>
</evidence>
<dbReference type="PRINTS" id="PR01081">
    <property type="entry name" value="KCLTRNSPORT"/>
</dbReference>
<feature type="compositionally biased region" description="Polar residues" evidence="20">
    <location>
        <begin position="1361"/>
        <end position="1379"/>
    </location>
</feature>
<dbReference type="GO" id="GO:0055064">
    <property type="term" value="P:chloride ion homeostasis"/>
    <property type="evidence" value="ECO:0007669"/>
    <property type="project" value="TreeGrafter"/>
</dbReference>
<feature type="transmembrane region" description="Helical" evidence="21">
    <location>
        <begin position="521"/>
        <end position="541"/>
    </location>
</feature>
<feature type="transmembrane region" description="Helical" evidence="21">
    <location>
        <begin position="296"/>
        <end position="316"/>
    </location>
</feature>
<accession>A0AAD8Z7B6</accession>
<dbReference type="EMBL" id="JAROKS010000019">
    <property type="protein sequence ID" value="KAK1792680.1"/>
    <property type="molecule type" value="Genomic_DNA"/>
</dbReference>
<keyword evidence="16 19" id="KW-0539">Nucleus</keyword>
<dbReference type="InterPro" id="IPR000076">
    <property type="entry name" value="KCL_cotranspt"/>
</dbReference>
<keyword evidence="11" id="KW-0406">Ion transport</keyword>
<dbReference type="GO" id="GO:1990573">
    <property type="term" value="P:potassium ion import across plasma membrane"/>
    <property type="evidence" value="ECO:0007669"/>
    <property type="project" value="TreeGrafter"/>
</dbReference>
<organism evidence="23 24">
    <name type="scientific">Electrophorus voltai</name>
    <dbReference type="NCBI Taxonomy" id="2609070"/>
    <lineage>
        <taxon>Eukaryota</taxon>
        <taxon>Metazoa</taxon>
        <taxon>Chordata</taxon>
        <taxon>Craniata</taxon>
        <taxon>Vertebrata</taxon>
        <taxon>Euteleostomi</taxon>
        <taxon>Actinopterygii</taxon>
        <taxon>Neopterygii</taxon>
        <taxon>Teleostei</taxon>
        <taxon>Ostariophysi</taxon>
        <taxon>Gymnotiformes</taxon>
        <taxon>Gymnotoidei</taxon>
        <taxon>Gymnotidae</taxon>
        <taxon>Electrophorus</taxon>
    </lineage>
</organism>
<dbReference type="InterPro" id="IPR036910">
    <property type="entry name" value="HMG_box_dom_sf"/>
</dbReference>
<evidence type="ECO:0000256" key="18">
    <source>
        <dbReference type="ARBA" id="ARBA00047825"/>
    </source>
</evidence>
<keyword evidence="10 21" id="KW-1133">Transmembrane helix</keyword>
<evidence type="ECO:0000256" key="14">
    <source>
        <dbReference type="ARBA" id="ARBA00023180"/>
    </source>
</evidence>
<evidence type="ECO:0000256" key="12">
    <source>
        <dbReference type="ARBA" id="ARBA00023125"/>
    </source>
</evidence>
<evidence type="ECO:0000256" key="8">
    <source>
        <dbReference type="ARBA" id="ARBA00022847"/>
    </source>
</evidence>
<dbReference type="Pfam" id="PF00505">
    <property type="entry name" value="HMG_box"/>
    <property type="match status" value="1"/>
</dbReference>
<feature type="transmembrane region" description="Helical" evidence="21">
    <location>
        <begin position="670"/>
        <end position="692"/>
    </location>
</feature>
<feature type="domain" description="HMG box" evidence="22">
    <location>
        <begin position="1454"/>
        <end position="1522"/>
    </location>
</feature>
<dbReference type="Proteomes" id="UP001239994">
    <property type="component" value="Unassembled WGS sequence"/>
</dbReference>
<feature type="transmembrane region" description="Helical" evidence="21">
    <location>
        <begin position="553"/>
        <end position="572"/>
    </location>
</feature>
<comment type="catalytic activity">
    <reaction evidence="18">
        <text>K(+)(in) + chloride(in) = K(+)(out) + chloride(out)</text>
        <dbReference type="Rhea" id="RHEA:72427"/>
        <dbReference type="ChEBI" id="CHEBI:17996"/>
        <dbReference type="ChEBI" id="CHEBI:29103"/>
    </reaction>
</comment>
<keyword evidence="5" id="KW-0633">Potassium transport</keyword>
<dbReference type="NCBIfam" id="TIGR00930">
    <property type="entry name" value="2a30"/>
    <property type="match status" value="1"/>
</dbReference>
<dbReference type="GO" id="GO:0006884">
    <property type="term" value="P:cell volume homeostasis"/>
    <property type="evidence" value="ECO:0007669"/>
    <property type="project" value="TreeGrafter"/>
</dbReference>
<evidence type="ECO:0000256" key="19">
    <source>
        <dbReference type="PROSITE-ProRule" id="PRU00267"/>
    </source>
</evidence>
<keyword evidence="12 19" id="KW-0238">DNA-binding</keyword>
<dbReference type="CDD" id="cd21995">
    <property type="entry name" value="HMG-box_TOX-like"/>
    <property type="match status" value="1"/>
</dbReference>
<dbReference type="Pfam" id="PF03522">
    <property type="entry name" value="SLC12"/>
    <property type="match status" value="2"/>
</dbReference>
<sequence length="1809" mass="195023">MVEPQPPREAVASSVRFTVTPTKAEDVPGLSDTSPDLSLRSGGRVHFGSRESVTRSEPPSEASGAVTSSAGVDTPDRSRTEHGDGNPKISNVYINNSHVIDDDDFYDRNLALFEEEMDTRPKVSSLLSRLANYTNLTQGAREHEEAENFGEKRKSSKSPQMGTFMGVYLPCLQNIFGVILFLRLTWVVGTAGILQALCIVFICCCCTMLTAISMSAIATNGVVPAGGSYFMISRSLGPEFGGAVGLCFYLGTTFAGSMYILGAIEILLMYIAPRAAIFISHDTDGEAAAMLNNMRVYGSIFLLLMSLLVFVGVKYVNKLASVFLACVIISILSIYTGALVSAFRPPFFPVCMLGNRSLSQHYLSDGQCAKTILLSREMQTQQGTNVTGGLNGTEAPLAAIVEKTTILWQQFCNSSEMNAICDEYFAHNNVTQIEGIPGLASGVIADNIWSSYLSKGDLLEQGSHSAHSPGYSSHVWNGSPYIFADITTSFTLLVGIFFPSVTGIMAGSNRSGDLKDAQRSIPIGTVLAILTTSLVCILPCSCSDCSKVAADGMRLDLSSVLIFGACVEGVLLRDKFGESVKRNLVVGTLAWPSPWVIVIGSFFSTCGAGLQSLTGAPRLLQAIAKDNIIPFLRVFGHGKANGEPTWALLLTAFIAELGILIASLDLVAPILSMFFLMCYLFVNLACALQTLLRTPNWRPRFSYYHWTLSFLGMVICLALMFISSWYYAIVAMVIAGMIYKYIEYHGAEKEWGDGIRGLSLSAARYALLRLEEGPPHTKNWRPQLLVLLKLDEDAHVKSPRLLTFASQLKAGKGLTIVGTVLPGNFLYSFGDSLAAEQTLKHLMEKERVKGFVQCIVAQKPRDGISHMIQSSGLGGMRPNTVVMGWPHAWRQSEDPQSWKTFITARPICPIDTVRVTTAAHLALLVPKNISLFPSNSEPCTEGTIDVWWIVHDGGMLMLLPFLLRQHKVWRKCGMRIFTVAQMEDNSIQMKKDLATFLYHLRIEAEVEVVEMHDSDISAYTYERTLMMEQRSQMLRQMRLSKSDREREAQLVKDRNSMLRLTSIGSDDDDDTDGVGGADKVGATLEHRRVHMTWTKDKALELRAQAHIPSGCSTPEGFRDMLSIRPDHSNVRRMHTAVKLNEVIVNKSHDARLVLLNMPGPPKNPEGDENCDPEFLDPQAFNGFDTVQKFPGGSDNYLAISGEGHPFLSSSETFHTPSLGDEEFEIPPISLDPDSTLSVSDVVSHFGELGDGGPSSGVPGNAVVEGDDPSFASTFVNPSSQGLEHLSLMSQQGGGPMLASTLGMDIGHPIGSQFSNSSPMTIDVPLTDMNHGLLGHNQLTTIDQSELSAQLGLSLGGGTILPRSQSPDQPLSTTGSPSESLQDDDMDDFRRKSVLVDSPVSLSVSPGVISLSPSLAEQPATSSAVAPPTLARKGVTAGGGGGAKKGKKKKDPNEPQKPVSAYALFFRDTQAAIKGQNPNATFGEVSKIVASMWDSLGEEQKQVYKRKTEAAKKEYLKALAAYRANLLSQPTIEVLDTPPSPPAPPTVAMATPEPAAQPPSRSSRIPQHAPDNNTITNICTSNIIIDLPQVTTRSRTGAHKPAAVPATTQSPPTVAKIVITKQQVMPLVAPASSARLPPPLQQMQNTPPPPRLQQMVHSPAPPPLQAKPRGGSAAGQVAATVATAPPPPLQIKIVPAPVQTDMATPIIVTTAGEASVSSSPALAVEVAQPTAIVTAEGEEGMEVELNGSPASEVAPPAGPAVCVRAGCNNPPIESKDWDREYCSNECVATHCRDVFMAWCVIRGQNSTTVT</sequence>
<feature type="region of interest" description="Disordered" evidence="20">
    <location>
        <begin position="1"/>
        <end position="91"/>
    </location>
</feature>
<dbReference type="GO" id="GO:0005634">
    <property type="term" value="C:nucleus"/>
    <property type="evidence" value="ECO:0007669"/>
    <property type="project" value="UniProtKB-SubCell"/>
</dbReference>
<feature type="transmembrane region" description="Helical" evidence="21">
    <location>
        <begin position="194"/>
        <end position="223"/>
    </location>
</feature>
<dbReference type="InterPro" id="IPR004842">
    <property type="entry name" value="SLC12A_fam"/>
</dbReference>
<dbReference type="InterPro" id="IPR004841">
    <property type="entry name" value="AA-permease/SLC12A_dom"/>
</dbReference>
<evidence type="ECO:0000256" key="16">
    <source>
        <dbReference type="ARBA" id="ARBA00023242"/>
    </source>
</evidence>
<keyword evidence="7 21" id="KW-0812">Transmembrane</keyword>
<dbReference type="FunFam" id="1.20.1740.10:FF:000040">
    <property type="entry name" value="Solute carrier family 12 member 6"/>
    <property type="match status" value="1"/>
</dbReference>
<dbReference type="SUPFAM" id="SSF47095">
    <property type="entry name" value="HMG-box"/>
    <property type="match status" value="1"/>
</dbReference>
<protein>
    <recommendedName>
        <fullName evidence="22">HMG box domain-containing protein</fullName>
    </recommendedName>
</protein>
<evidence type="ECO:0000256" key="1">
    <source>
        <dbReference type="ARBA" id="ARBA00004123"/>
    </source>
</evidence>
<evidence type="ECO:0000256" key="7">
    <source>
        <dbReference type="ARBA" id="ARBA00022692"/>
    </source>
</evidence>
<proteinExistence type="inferred from homology"/>
<dbReference type="PROSITE" id="PS50118">
    <property type="entry name" value="HMG_BOX_2"/>
    <property type="match status" value="1"/>
</dbReference>
<evidence type="ECO:0000256" key="9">
    <source>
        <dbReference type="ARBA" id="ARBA00022958"/>
    </source>
</evidence>
<keyword evidence="8" id="KW-0769">Symport</keyword>
<evidence type="ECO:0000256" key="5">
    <source>
        <dbReference type="ARBA" id="ARBA00022538"/>
    </source>
</evidence>
<keyword evidence="6" id="KW-0597">Phosphoprotein</keyword>
<feature type="compositionally biased region" description="Basic and acidic residues" evidence="20">
    <location>
        <begin position="74"/>
        <end position="85"/>
    </location>
</feature>
<feature type="transmembrane region" description="Helical" evidence="21">
    <location>
        <begin position="243"/>
        <end position="271"/>
    </location>
</feature>
<keyword evidence="24" id="KW-1185">Reference proteome</keyword>
<dbReference type="InterPro" id="IPR009071">
    <property type="entry name" value="HMG_box_dom"/>
</dbReference>
<dbReference type="Gene3D" id="1.20.1740.10">
    <property type="entry name" value="Amino acid/polyamine transporter I"/>
    <property type="match status" value="2"/>
</dbReference>
<keyword evidence="4" id="KW-1003">Cell membrane</keyword>
<dbReference type="FunFam" id="1.10.30.10:FF:000005">
    <property type="entry name" value="TOX high mobility group box family member 3"/>
    <property type="match status" value="1"/>
</dbReference>
<evidence type="ECO:0000256" key="20">
    <source>
        <dbReference type="SAM" id="MobiDB-lite"/>
    </source>
</evidence>
<evidence type="ECO:0000313" key="24">
    <source>
        <dbReference type="Proteomes" id="UP001239994"/>
    </source>
</evidence>
<name>A0AAD8Z7B6_9TELE</name>
<dbReference type="GO" id="GO:0015379">
    <property type="term" value="F:potassium:chloride symporter activity"/>
    <property type="evidence" value="ECO:0007669"/>
    <property type="project" value="InterPro"/>
</dbReference>
<evidence type="ECO:0000256" key="4">
    <source>
        <dbReference type="ARBA" id="ARBA00022475"/>
    </source>
</evidence>
<feature type="region of interest" description="Disordered" evidence="20">
    <location>
        <begin position="1357"/>
        <end position="1384"/>
    </location>
</feature>
<evidence type="ECO:0000256" key="2">
    <source>
        <dbReference type="ARBA" id="ARBA00004651"/>
    </source>
</evidence>
<keyword evidence="13 21" id="KW-0472">Membrane</keyword>
<dbReference type="Gene3D" id="1.10.30.10">
    <property type="entry name" value="High mobility group box domain"/>
    <property type="match status" value="1"/>
</dbReference>
<reference evidence="23" key="1">
    <citation type="submission" date="2023-03" db="EMBL/GenBank/DDBJ databases">
        <title>Electrophorus voltai genome.</title>
        <authorList>
            <person name="Bian C."/>
        </authorList>
    </citation>
    <scope>NUCLEOTIDE SEQUENCE</scope>
    <source>
        <strain evidence="23">CB-2022</strain>
        <tissue evidence="23">Muscle</tissue>
    </source>
</reference>
<evidence type="ECO:0000256" key="6">
    <source>
        <dbReference type="ARBA" id="ARBA00022553"/>
    </source>
</evidence>
<gene>
    <name evidence="23" type="ORF">P4O66_012613</name>
</gene>